<reference evidence="3" key="2">
    <citation type="submission" date="2012-08" db="EMBL/GenBank/DDBJ databases">
        <title>Genome sequence of Kazachstania naganishii.</title>
        <authorList>
            <person name="Gordon J.L."/>
            <person name="Armisen D."/>
            <person name="Proux-Wera E."/>
            <person name="OhEigeartaigh S.S."/>
            <person name="Byrne K.P."/>
            <person name="Wolfe K.H."/>
        </authorList>
    </citation>
    <scope>NUCLEOTIDE SEQUENCE [LARGE SCALE GENOMIC DNA]</scope>
    <source>
        <strain evidence="3">ATCC MYA-139 / BCRC 22969 / CBS 8797 / CCRC 22969 / KCTC 17520 / NBRC 10181 / NCYC 3082</strain>
    </source>
</reference>
<dbReference type="Gene3D" id="3.90.550.10">
    <property type="entry name" value="Spore Coat Polysaccharide Biosynthesis Protein SpsA, Chain A"/>
    <property type="match status" value="1"/>
</dbReference>
<dbReference type="EMBL" id="HE978314">
    <property type="protein sequence ID" value="CCK68078.1"/>
    <property type="molecule type" value="Genomic_DNA"/>
</dbReference>
<dbReference type="InterPro" id="IPR029044">
    <property type="entry name" value="Nucleotide-diphossugar_trans"/>
</dbReference>
<keyword evidence="3" id="KW-1185">Reference proteome</keyword>
<comment type="similarity">
    <text evidence="1">Belongs to the ANP1/MMN9/VAN1 family.</text>
</comment>
<protein>
    <submittedName>
        <fullName evidence="2">Uncharacterized protein</fullName>
    </submittedName>
</protein>
<gene>
    <name evidence="2" type="primary">KNAG0A03990</name>
    <name evidence="2" type="ordered locus">KNAG_0A03990</name>
</gene>
<dbReference type="InterPro" id="IPR052086">
    <property type="entry name" value="Mannan_Polymerase_Subunit"/>
</dbReference>
<dbReference type="Pfam" id="PF03452">
    <property type="entry name" value="Anp1"/>
    <property type="match status" value="1"/>
</dbReference>
<dbReference type="STRING" id="1071383.J7REU2"/>
<dbReference type="Proteomes" id="UP000006310">
    <property type="component" value="Chromosome 1"/>
</dbReference>
<name>J7REU2_HUIN7</name>
<dbReference type="OrthoDB" id="2405412at2759"/>
<dbReference type="GO" id="GO:0006487">
    <property type="term" value="P:protein N-linked glycosylation"/>
    <property type="evidence" value="ECO:0007669"/>
    <property type="project" value="TreeGrafter"/>
</dbReference>
<dbReference type="OMA" id="EYPTSIF"/>
<evidence type="ECO:0000313" key="3">
    <source>
        <dbReference type="Proteomes" id="UP000006310"/>
    </source>
</evidence>
<dbReference type="GO" id="GO:0000009">
    <property type="term" value="F:alpha-1,6-mannosyltransferase activity"/>
    <property type="evidence" value="ECO:0007669"/>
    <property type="project" value="TreeGrafter"/>
</dbReference>
<evidence type="ECO:0000256" key="1">
    <source>
        <dbReference type="ARBA" id="ARBA00037964"/>
    </source>
</evidence>
<dbReference type="PANTHER" id="PTHR43083">
    <property type="entry name" value="MANNAN POLYMERASE II"/>
    <property type="match status" value="1"/>
</dbReference>
<accession>J7REU2</accession>
<dbReference type="GO" id="GO:0000136">
    <property type="term" value="C:mannan polymerase complex"/>
    <property type="evidence" value="ECO:0007669"/>
    <property type="project" value="TreeGrafter"/>
</dbReference>
<dbReference type="HOGENOM" id="CLU_017872_4_0_1"/>
<dbReference type="RefSeq" id="XP_022462324.1">
    <property type="nucleotide sequence ID" value="XM_022608307.1"/>
</dbReference>
<dbReference type="GeneID" id="34523713"/>
<proteinExistence type="inferred from homology"/>
<evidence type="ECO:0000313" key="2">
    <source>
        <dbReference type="EMBL" id="CCK68078.1"/>
    </source>
</evidence>
<dbReference type="PANTHER" id="PTHR43083:SF6">
    <property type="entry name" value="MANNAN POLYMERASE COMPLEXES SUBUNIT MNN9"/>
    <property type="match status" value="1"/>
</dbReference>
<reference evidence="2 3" key="1">
    <citation type="journal article" date="2011" name="Proc. Natl. Acad. Sci. U.S.A.">
        <title>Evolutionary erosion of yeast sex chromosomes by mating-type switching accidents.</title>
        <authorList>
            <person name="Gordon J.L."/>
            <person name="Armisen D."/>
            <person name="Proux-Wera E."/>
            <person name="Oheigeartaigh S.S."/>
            <person name="Byrne K.P."/>
            <person name="Wolfe K.H."/>
        </authorList>
    </citation>
    <scope>NUCLEOTIDE SEQUENCE [LARGE SCALE GENOMIC DNA]</scope>
    <source>
        <strain evidence="3">ATCC MYA-139 / BCRC 22969 / CBS 8797 / CCRC 22969 / KCTC 17520 / NBRC 10181 / NCYC 3082</strain>
    </source>
</reference>
<organism evidence="2 3">
    <name type="scientific">Huiozyma naganishii (strain ATCC MYA-139 / BCRC 22969 / CBS 8797 / KCTC 17520 / NBRC 10181 / NCYC 3082 / Yp74L-3)</name>
    <name type="common">Yeast</name>
    <name type="synonym">Kazachstania naganishii</name>
    <dbReference type="NCBI Taxonomy" id="1071383"/>
    <lineage>
        <taxon>Eukaryota</taxon>
        <taxon>Fungi</taxon>
        <taxon>Dikarya</taxon>
        <taxon>Ascomycota</taxon>
        <taxon>Saccharomycotina</taxon>
        <taxon>Saccharomycetes</taxon>
        <taxon>Saccharomycetales</taxon>
        <taxon>Saccharomycetaceae</taxon>
        <taxon>Huiozyma</taxon>
    </lineage>
</organism>
<dbReference type="eggNOG" id="ENOG502QRPX">
    <property type="taxonomic scope" value="Eukaryota"/>
</dbReference>
<sequence length="357" mass="39709">MVNSKTLVSIAASLVLCLVTLPVLVSKIWYPSILGFHTSDLLNVDSLEREGTYYFSYASPFTKEYQYKDNRGAVETGGISYYNLNELAASPDAEGHSEHILVLIPLINFNSRFFENLFALTYPKQLIDLGVIVPDSKNATGILQALQETLAKVQANDSTRYNKITVLKDDNKWGNTDDPVAYRKQLAALKNQLLFSTLPPYCSWVLWLDSQITGTPTTLVQDLANHGKAILTTHIFNNSDGSPDSETLNNWVASDTWRSLATGMPHSRVVIEGVSHVYTDRPLMGQFYDAAASVLTEMELDSVSTACTLVKAEVHRDGAMFPNFAFHHLVETEGFARMARLLKHQAFGLPNYVVHRG</sequence>
<dbReference type="GO" id="GO:0000032">
    <property type="term" value="P:cell wall mannoprotein biosynthetic process"/>
    <property type="evidence" value="ECO:0007669"/>
    <property type="project" value="TreeGrafter"/>
</dbReference>
<dbReference type="AlphaFoldDB" id="J7REU2"/>
<dbReference type="KEGG" id="kng:KNAG_0A03990"/>